<dbReference type="PROSITE" id="PS00194">
    <property type="entry name" value="THIOREDOXIN_1"/>
    <property type="match status" value="2"/>
</dbReference>
<evidence type="ECO:0000256" key="10">
    <source>
        <dbReference type="ARBA" id="ARBA00023284"/>
    </source>
</evidence>
<dbReference type="FunFam" id="3.40.30.10:FF:000077">
    <property type="entry name" value="Protein disulfide-isomerase"/>
    <property type="match status" value="1"/>
</dbReference>
<dbReference type="SUPFAM" id="SSF52833">
    <property type="entry name" value="Thioredoxin-like"/>
    <property type="match status" value="4"/>
</dbReference>
<dbReference type="GO" id="GO:0034976">
    <property type="term" value="P:response to endoplasmic reticulum stress"/>
    <property type="evidence" value="ECO:0007669"/>
    <property type="project" value="TreeGrafter"/>
</dbReference>
<dbReference type="GO" id="GO:0005788">
    <property type="term" value="C:endoplasmic reticulum lumen"/>
    <property type="evidence" value="ECO:0007669"/>
    <property type="project" value="UniProtKB-SubCell"/>
</dbReference>
<dbReference type="InterPro" id="IPR017937">
    <property type="entry name" value="Thioredoxin_CS"/>
</dbReference>
<feature type="domain" description="Thioredoxin" evidence="16">
    <location>
        <begin position="126"/>
        <end position="244"/>
    </location>
</feature>
<dbReference type="InterPro" id="IPR005792">
    <property type="entry name" value="Prot_disulphide_isomerase"/>
</dbReference>
<protein>
    <recommendedName>
        <fullName evidence="4 15">Protein disulfide-isomerase</fullName>
        <ecNumber evidence="4 15">5.3.4.1</ecNumber>
    </recommendedName>
</protein>
<keyword evidence="6" id="KW-0677">Repeat</keyword>
<sequence>MFRKIHPTTEEFLLSKVKLVATIGLVGGSDLVKIAEQMGGADGGQISFDVFPKGWDKTYALRFVEKDGYKEIHFFGDKTAPGGNDHEIYEDPRTIGHKVTCPEDTIQELKTLLHLMRVISTILVSCLLALSANADSVVDLVDDDFDSKLSSFDTALVMFYAPWCGHCKRLKPEFEKAASLLKNNDPPITLAKVDCTEGGKSTCNKFSVQGYPTIKIFKNGEVSSEYNGPRESAGIAKFMRAQVGPSAKELLNAKAVEEFLAKEDVSVVGFFTDEASELRSVFMKLADKLRESVRFAVTSNKDVLAKYGYSDNIVLFRPKHLHNKFETDFVVYDGAATKEAINTWVEKNFFGLVGHRSVDNAAQFKDPIVVAYFGVDYVKNPKGTNYWRNRILKVAQSLADSFTFAISNKDDFQQELNEFGLEYINDDKPRVVVRDASGRKFTMKDVFSIENLQKFLNDVKEGKLEPYMKSEAIPDNITPLKTAVAKNFNEVVVDNGKDTLIEFYAPWCGHCKKLGPIFEEVAAALKDEDVAIVKMDATANDVPSKFEVRGFPTLYWLAKDDKDNHVRYEGGREKDDFIKYIAKHATKELKGWDRSGAPKDLKEL</sequence>
<dbReference type="CDD" id="cd02995">
    <property type="entry name" value="PDI_a_PDI_a'_C"/>
    <property type="match status" value="1"/>
</dbReference>
<dbReference type="InterPro" id="IPR005002">
    <property type="entry name" value="PMM"/>
</dbReference>
<dbReference type="EC" id="5.3.4.1" evidence="4 15"/>
<comment type="subcellular location">
    <subcellularLocation>
        <location evidence="2">Endoplasmic reticulum lumen</location>
    </subcellularLocation>
</comment>
<dbReference type="InterPro" id="IPR005788">
    <property type="entry name" value="PDI_thioredoxin-like_dom"/>
</dbReference>
<evidence type="ECO:0000256" key="13">
    <source>
        <dbReference type="PIRSR" id="PIRSR605792-51"/>
    </source>
</evidence>
<dbReference type="SUPFAM" id="SSF56784">
    <property type="entry name" value="HAD-like"/>
    <property type="match status" value="1"/>
</dbReference>
<name>A0A4Y7M1W2_9CRUS</name>
<evidence type="ECO:0000256" key="11">
    <source>
        <dbReference type="PIRSR" id="PIRSR605002-2"/>
    </source>
</evidence>
<feature type="domain" description="Thioredoxin" evidence="16">
    <location>
        <begin position="459"/>
        <end position="586"/>
    </location>
</feature>
<dbReference type="NCBIfam" id="TIGR01126">
    <property type="entry name" value="pdi_dom"/>
    <property type="match status" value="2"/>
</dbReference>
<keyword evidence="9 15" id="KW-0413">Isomerase</keyword>
<dbReference type="Gene3D" id="3.40.30.10">
    <property type="entry name" value="Glutaredoxin"/>
    <property type="match status" value="4"/>
</dbReference>
<feature type="disulfide bond" description="Redox-active" evidence="13">
    <location>
        <begin position="164"/>
        <end position="167"/>
    </location>
</feature>
<evidence type="ECO:0000256" key="7">
    <source>
        <dbReference type="ARBA" id="ARBA00022824"/>
    </source>
</evidence>
<dbReference type="Pfam" id="PF00085">
    <property type="entry name" value="Thioredoxin"/>
    <property type="match status" value="2"/>
</dbReference>
<dbReference type="Gene3D" id="3.40.50.1000">
    <property type="entry name" value="HAD superfamily/HAD-like"/>
    <property type="match status" value="1"/>
</dbReference>
<proteinExistence type="evidence at transcript level"/>
<dbReference type="CDD" id="cd03073">
    <property type="entry name" value="PDI_b'_ERp72_ERp57"/>
    <property type="match status" value="1"/>
</dbReference>
<dbReference type="PANTHER" id="PTHR18929">
    <property type="entry name" value="PROTEIN DISULFIDE ISOMERASE"/>
    <property type="match status" value="1"/>
</dbReference>
<dbReference type="PRINTS" id="PR00421">
    <property type="entry name" value="THIOREDOXIN"/>
</dbReference>
<evidence type="ECO:0000256" key="3">
    <source>
        <dbReference type="ARBA" id="ARBA00006347"/>
    </source>
</evidence>
<organism evidence="17">
    <name type="scientific">Daphnia hispanica</name>
    <dbReference type="NCBI Taxonomy" id="575233"/>
    <lineage>
        <taxon>Eukaryota</taxon>
        <taxon>Metazoa</taxon>
        <taxon>Ecdysozoa</taxon>
        <taxon>Arthropoda</taxon>
        <taxon>Crustacea</taxon>
        <taxon>Branchiopoda</taxon>
        <taxon>Diplostraca</taxon>
        <taxon>Cladocera</taxon>
        <taxon>Anomopoda</taxon>
        <taxon>Daphniidae</taxon>
        <taxon>Daphnia</taxon>
    </lineage>
</organism>
<keyword evidence="8 13" id="KW-1015">Disulfide bond</keyword>
<dbReference type="NCBIfam" id="TIGR01130">
    <property type="entry name" value="ER_PDI_fam"/>
    <property type="match status" value="1"/>
</dbReference>
<evidence type="ECO:0000256" key="2">
    <source>
        <dbReference type="ARBA" id="ARBA00004319"/>
    </source>
</evidence>
<dbReference type="GO" id="GO:0006457">
    <property type="term" value="P:protein folding"/>
    <property type="evidence" value="ECO:0007669"/>
    <property type="project" value="TreeGrafter"/>
</dbReference>
<evidence type="ECO:0000259" key="16">
    <source>
        <dbReference type="PROSITE" id="PS51352"/>
    </source>
</evidence>
<feature type="binding site" evidence="12">
    <location>
        <position position="77"/>
    </location>
    <ligand>
        <name>Mg(2+)</name>
        <dbReference type="ChEBI" id="CHEBI:18420"/>
        <label>1</label>
    </ligand>
</feature>
<dbReference type="PROSITE" id="PS51352">
    <property type="entry name" value="THIOREDOXIN_2"/>
    <property type="match status" value="2"/>
</dbReference>
<dbReference type="FunFam" id="3.40.30.10:FF:000303">
    <property type="entry name" value="Protein disulfide-isomerase"/>
    <property type="match status" value="1"/>
</dbReference>
<comment type="similarity">
    <text evidence="3 14">Belongs to the protein disulfide isomerase family.</text>
</comment>
<evidence type="ECO:0000256" key="8">
    <source>
        <dbReference type="ARBA" id="ARBA00023157"/>
    </source>
</evidence>
<evidence type="ECO:0000256" key="14">
    <source>
        <dbReference type="RuleBase" id="RU004208"/>
    </source>
</evidence>
<dbReference type="InterPro" id="IPR013766">
    <property type="entry name" value="Thioredoxin_domain"/>
</dbReference>
<dbReference type="CDD" id="cd02961">
    <property type="entry name" value="PDI_a_family"/>
    <property type="match status" value="1"/>
</dbReference>
<feature type="disulfide bond" description="Redox-active" evidence="13">
    <location>
        <begin position="508"/>
        <end position="511"/>
    </location>
</feature>
<dbReference type="AlphaFoldDB" id="A0A4Y7M1W2"/>
<accession>A0A4Y7M1W2</accession>
<comment type="cofactor">
    <cofactor evidence="12">
        <name>Mg(2+)</name>
        <dbReference type="ChEBI" id="CHEBI:18420"/>
    </cofactor>
</comment>
<keyword evidence="12" id="KW-0479">Metal-binding</keyword>
<evidence type="ECO:0000256" key="1">
    <source>
        <dbReference type="ARBA" id="ARBA00001182"/>
    </source>
</evidence>
<dbReference type="EMBL" id="LR006058">
    <property type="protein sequence ID" value="SVE75677.1"/>
    <property type="molecule type" value="mRNA"/>
</dbReference>
<evidence type="ECO:0000256" key="15">
    <source>
        <dbReference type="RuleBase" id="RU361130"/>
    </source>
</evidence>
<dbReference type="GO" id="GO:0004615">
    <property type="term" value="F:phosphomannomutase activity"/>
    <property type="evidence" value="ECO:0007669"/>
    <property type="project" value="InterPro"/>
</dbReference>
<comment type="catalytic activity">
    <reaction evidence="1 15">
        <text>Catalyzes the rearrangement of -S-S- bonds in proteins.</text>
        <dbReference type="EC" id="5.3.4.1"/>
    </reaction>
</comment>
<dbReference type="GO" id="GO:0003756">
    <property type="term" value="F:protein disulfide isomerase activity"/>
    <property type="evidence" value="ECO:0007669"/>
    <property type="project" value="UniProtKB-EC"/>
</dbReference>
<evidence type="ECO:0000256" key="9">
    <source>
        <dbReference type="ARBA" id="ARBA00023235"/>
    </source>
</evidence>
<keyword evidence="12" id="KW-0460">Magnesium</keyword>
<keyword evidence="10 13" id="KW-0676">Redox-active center</keyword>
<dbReference type="GO" id="GO:0009298">
    <property type="term" value="P:GDP-mannose biosynthetic process"/>
    <property type="evidence" value="ECO:0007669"/>
    <property type="project" value="InterPro"/>
</dbReference>
<evidence type="ECO:0000256" key="6">
    <source>
        <dbReference type="ARBA" id="ARBA00022737"/>
    </source>
</evidence>
<gene>
    <name evidence="17" type="primary">EOG090X0438</name>
</gene>
<keyword evidence="7" id="KW-0256">Endoplasmic reticulum</keyword>
<feature type="binding site" evidence="11">
    <location>
        <position position="47"/>
    </location>
    <ligand>
        <name>alpha-D-mannose 1-phosphate</name>
        <dbReference type="ChEBI" id="CHEBI:58409"/>
    </ligand>
</feature>
<dbReference type="InterPro" id="IPR036412">
    <property type="entry name" value="HAD-like_sf"/>
</dbReference>
<dbReference type="Pfam" id="PF03332">
    <property type="entry name" value="PMM"/>
    <property type="match status" value="1"/>
</dbReference>
<evidence type="ECO:0000256" key="5">
    <source>
        <dbReference type="ARBA" id="ARBA00022729"/>
    </source>
</evidence>
<dbReference type="PANTHER" id="PTHR18929:SF132">
    <property type="entry name" value="PROTEIN DISULFIDE-ISOMERASE A3"/>
    <property type="match status" value="1"/>
</dbReference>
<feature type="binding site" evidence="12">
    <location>
        <position position="89"/>
    </location>
    <ligand>
        <name>Mg(2+)</name>
        <dbReference type="ChEBI" id="CHEBI:18420"/>
        <label>1</label>
    </ligand>
</feature>
<feature type="binding site" evidence="11">
    <location>
        <position position="49"/>
    </location>
    <ligand>
        <name>alpha-D-mannose 1-phosphate</name>
        <dbReference type="ChEBI" id="CHEBI:58409"/>
    </ligand>
</feature>
<evidence type="ECO:0000313" key="17">
    <source>
        <dbReference type="EMBL" id="SVE75677.1"/>
    </source>
</evidence>
<evidence type="ECO:0000256" key="12">
    <source>
        <dbReference type="PIRSR" id="PIRSR605002-3"/>
    </source>
</evidence>
<feature type="binding site" evidence="12">
    <location>
        <position position="94"/>
    </location>
    <ligand>
        <name>Mg(2+)</name>
        <dbReference type="ChEBI" id="CHEBI:18420"/>
        <label>1</label>
    </ligand>
</feature>
<dbReference type="InterPro" id="IPR036249">
    <property type="entry name" value="Thioredoxin-like_sf"/>
</dbReference>
<dbReference type="Pfam" id="PF13848">
    <property type="entry name" value="Thioredoxin_6"/>
    <property type="match status" value="1"/>
</dbReference>
<evidence type="ECO:0000256" key="4">
    <source>
        <dbReference type="ARBA" id="ARBA00012723"/>
    </source>
</evidence>
<feature type="binding site" evidence="12">
    <location>
        <position position="91"/>
    </location>
    <ligand>
        <name>Mg(2+)</name>
        <dbReference type="ChEBI" id="CHEBI:18420"/>
        <label>1</label>
    </ligand>
</feature>
<dbReference type="InterPro" id="IPR023214">
    <property type="entry name" value="HAD_sf"/>
</dbReference>
<reference evidence="17" key="1">
    <citation type="submission" date="2018-08" db="EMBL/GenBank/DDBJ databases">
        <authorList>
            <person name="Cornetti L."/>
        </authorList>
    </citation>
    <scope>NUCLEOTIDE SEQUENCE</scope>
    <source>
        <strain evidence="17">PT-GA-1</strain>
    </source>
</reference>
<dbReference type="FunFam" id="3.40.30.10:FF:000045">
    <property type="entry name" value="Disulfide-isomerase A3"/>
    <property type="match status" value="1"/>
</dbReference>
<dbReference type="GO" id="GO:0046872">
    <property type="term" value="F:metal ion binding"/>
    <property type="evidence" value="ECO:0007669"/>
    <property type="project" value="UniProtKB-KW"/>
</dbReference>
<dbReference type="FunFam" id="3.40.30.10:FF:000017">
    <property type="entry name" value="Protein disulfide-isomerase A4"/>
    <property type="match status" value="1"/>
</dbReference>
<keyword evidence="5" id="KW-0732">Signal</keyword>